<gene>
    <name evidence="1" type="ORF">FisN_30Lh028</name>
</gene>
<dbReference type="InParanoid" id="A0A1Z5JJ04"/>
<comment type="caution">
    <text evidence="1">The sequence shown here is derived from an EMBL/GenBank/DDBJ whole genome shotgun (WGS) entry which is preliminary data.</text>
</comment>
<organism evidence="1 2">
    <name type="scientific">Fistulifera solaris</name>
    <name type="common">Oleaginous diatom</name>
    <dbReference type="NCBI Taxonomy" id="1519565"/>
    <lineage>
        <taxon>Eukaryota</taxon>
        <taxon>Sar</taxon>
        <taxon>Stramenopiles</taxon>
        <taxon>Ochrophyta</taxon>
        <taxon>Bacillariophyta</taxon>
        <taxon>Bacillariophyceae</taxon>
        <taxon>Bacillariophycidae</taxon>
        <taxon>Naviculales</taxon>
        <taxon>Naviculaceae</taxon>
        <taxon>Fistulifera</taxon>
    </lineage>
</organism>
<dbReference type="EMBL" id="BDSP01000073">
    <property type="protein sequence ID" value="GAX13741.1"/>
    <property type="molecule type" value="Genomic_DNA"/>
</dbReference>
<proteinExistence type="predicted"/>
<keyword evidence="2" id="KW-1185">Reference proteome</keyword>
<dbReference type="AlphaFoldDB" id="A0A1Z5JJ04"/>
<evidence type="ECO:0000313" key="1">
    <source>
        <dbReference type="EMBL" id="GAX13741.1"/>
    </source>
</evidence>
<reference evidence="1 2" key="1">
    <citation type="journal article" date="2015" name="Plant Cell">
        <title>Oil accumulation by the oleaginous diatom Fistulifera solaris as revealed by the genome and transcriptome.</title>
        <authorList>
            <person name="Tanaka T."/>
            <person name="Maeda Y."/>
            <person name="Veluchamy A."/>
            <person name="Tanaka M."/>
            <person name="Abida H."/>
            <person name="Marechal E."/>
            <person name="Bowler C."/>
            <person name="Muto M."/>
            <person name="Sunaga Y."/>
            <person name="Tanaka M."/>
            <person name="Yoshino T."/>
            <person name="Taniguchi T."/>
            <person name="Fukuda Y."/>
            <person name="Nemoto M."/>
            <person name="Matsumoto M."/>
            <person name="Wong P.S."/>
            <person name="Aburatani S."/>
            <person name="Fujibuchi W."/>
        </authorList>
    </citation>
    <scope>NUCLEOTIDE SEQUENCE [LARGE SCALE GENOMIC DNA]</scope>
    <source>
        <strain evidence="1 2">JPCC DA0580</strain>
    </source>
</reference>
<dbReference type="Proteomes" id="UP000198406">
    <property type="component" value="Unassembled WGS sequence"/>
</dbReference>
<accession>A0A1Z5JJ04</accession>
<protein>
    <submittedName>
        <fullName evidence="1">Uncharacterized protein</fullName>
    </submittedName>
</protein>
<sequence length="82" mass="9081">MTTPDKVPCRGFQGDKKSMTDLFRQSLGTGPPVSRRLCLSPNLDLPAYYPGAAHFRISSLLTEECMWILVTKSCQHELGSPP</sequence>
<name>A0A1Z5JJ04_FISSO</name>
<evidence type="ECO:0000313" key="2">
    <source>
        <dbReference type="Proteomes" id="UP000198406"/>
    </source>
</evidence>